<comment type="similarity">
    <text evidence="1">Belongs to the short-chain dehydrogenases/reductases (SDR) family.</text>
</comment>
<dbReference type="AlphaFoldDB" id="A0A940N1T9"/>
<proteinExistence type="inferred from homology"/>
<evidence type="ECO:0000313" key="5">
    <source>
        <dbReference type="Proteomes" id="UP000677537"/>
    </source>
</evidence>
<gene>
    <name evidence="4" type="ORF">J5Y10_12865</name>
</gene>
<dbReference type="GO" id="GO:0016491">
    <property type="term" value="F:oxidoreductase activity"/>
    <property type="evidence" value="ECO:0007669"/>
    <property type="project" value="UniProtKB-KW"/>
</dbReference>
<evidence type="ECO:0000256" key="3">
    <source>
        <dbReference type="ARBA" id="ARBA00023027"/>
    </source>
</evidence>
<dbReference type="PRINTS" id="PR00080">
    <property type="entry name" value="SDRFAMILY"/>
</dbReference>
<protein>
    <submittedName>
        <fullName evidence="4">SDR family oxidoreductase</fullName>
    </submittedName>
</protein>
<keyword evidence="2" id="KW-0560">Oxidoreductase</keyword>
<name>A0A940N1T9_9PROT</name>
<dbReference type="PANTHER" id="PTHR43477:SF4">
    <property type="entry name" value="DEHYDROGENASE_REDUCTASE SDR FAMILY MEMBER 6"/>
    <property type="match status" value="1"/>
</dbReference>
<dbReference type="SUPFAM" id="SSF51735">
    <property type="entry name" value="NAD(P)-binding Rossmann-fold domains"/>
    <property type="match status" value="1"/>
</dbReference>
<keyword evidence="5" id="KW-1185">Reference proteome</keyword>
<comment type="caution">
    <text evidence="4">The sequence shown here is derived from an EMBL/GenBank/DDBJ whole genome shotgun (WGS) entry which is preliminary data.</text>
</comment>
<keyword evidence="3" id="KW-0520">NAD</keyword>
<dbReference type="Proteomes" id="UP000677537">
    <property type="component" value="Unassembled WGS sequence"/>
</dbReference>
<evidence type="ECO:0000256" key="2">
    <source>
        <dbReference type="ARBA" id="ARBA00023002"/>
    </source>
</evidence>
<dbReference type="EMBL" id="JAGIZA010000006">
    <property type="protein sequence ID" value="MBP0493670.1"/>
    <property type="molecule type" value="Genomic_DNA"/>
</dbReference>
<dbReference type="Gene3D" id="3.40.50.720">
    <property type="entry name" value="NAD(P)-binding Rossmann-like Domain"/>
    <property type="match status" value="1"/>
</dbReference>
<dbReference type="RefSeq" id="WP_209374100.1">
    <property type="nucleotide sequence ID" value="NZ_JAGIZA010000006.1"/>
</dbReference>
<dbReference type="InterPro" id="IPR051122">
    <property type="entry name" value="SDR_DHRS6-like"/>
</dbReference>
<dbReference type="Pfam" id="PF13561">
    <property type="entry name" value="adh_short_C2"/>
    <property type="match status" value="1"/>
</dbReference>
<reference evidence="4" key="1">
    <citation type="submission" date="2021-03" db="EMBL/GenBank/DDBJ databases">
        <authorList>
            <person name="So Y."/>
        </authorList>
    </citation>
    <scope>NUCLEOTIDE SEQUENCE</scope>
    <source>
        <strain evidence="4">SG15</strain>
    </source>
</reference>
<dbReference type="CDD" id="cd05233">
    <property type="entry name" value="SDR_c"/>
    <property type="match status" value="1"/>
</dbReference>
<dbReference type="FunFam" id="3.40.50.720:FF:000084">
    <property type="entry name" value="Short-chain dehydrogenase reductase"/>
    <property type="match status" value="1"/>
</dbReference>
<evidence type="ECO:0000256" key="1">
    <source>
        <dbReference type="ARBA" id="ARBA00006484"/>
    </source>
</evidence>
<sequence length="253" mass="26164">MRLKDKVAAITGAASGIGGATALLFAQNGARLLLADRDHAPLETLADELRAAGHDVLTLVCDVADPGAAERGAQLALGAWGRIDVLMTAAGFSTGGNALTTSIENWHAVLRVHLDGTWLWARAVLPAMQAQGSGSIITVASQLARAGGRNNTAYITAKGGILALTKTMSNDFAESGIRVNALLPGAIETPLLNRSFNRNADPDAARERSRARHPIGRLGRPEEVADAALYLAGDAAAFTTGLELAVDGGWLAG</sequence>
<dbReference type="PRINTS" id="PR00081">
    <property type="entry name" value="GDHRDH"/>
</dbReference>
<dbReference type="InterPro" id="IPR002347">
    <property type="entry name" value="SDR_fam"/>
</dbReference>
<accession>A0A940N1T9</accession>
<evidence type="ECO:0000313" key="4">
    <source>
        <dbReference type="EMBL" id="MBP0493670.1"/>
    </source>
</evidence>
<organism evidence="4 5">
    <name type="scientific">Roseomonas indoligenes</name>
    <dbReference type="NCBI Taxonomy" id="2820811"/>
    <lineage>
        <taxon>Bacteria</taxon>
        <taxon>Pseudomonadati</taxon>
        <taxon>Pseudomonadota</taxon>
        <taxon>Alphaproteobacteria</taxon>
        <taxon>Acetobacterales</taxon>
        <taxon>Roseomonadaceae</taxon>
        <taxon>Roseomonas</taxon>
    </lineage>
</organism>
<dbReference type="PANTHER" id="PTHR43477">
    <property type="entry name" value="DIHYDROANTICAPSIN 7-DEHYDROGENASE"/>
    <property type="match status" value="1"/>
</dbReference>
<dbReference type="InterPro" id="IPR036291">
    <property type="entry name" value="NAD(P)-bd_dom_sf"/>
</dbReference>